<dbReference type="EMBL" id="CM045769">
    <property type="protein sequence ID" value="KAI7995329.1"/>
    <property type="molecule type" value="Genomic_DNA"/>
</dbReference>
<comment type="caution">
    <text evidence="1">The sequence shown here is derived from an EMBL/GenBank/DDBJ whole genome shotgun (WGS) entry which is preliminary data.</text>
</comment>
<sequence>MRKVFIRETLSNSSLESCYHLQRTEVCKTIREVHSKIGEPIQIGEITFLTVFNVVLSMLWGGSKFDDVKNQKGNSSLGVVFRAAITKMVELMGKPNISDFFPVLARFDLQGVEREMNEILVAVEQLSENEDGAIPITMTQIKALLMYILYAKGIACWKHSPNGIFSTKSAHHSCQQQVPSRAAYTGDWQQIWRTKGPNRWKHFTWLARRDRLLTNAMKHQRHLSVDSSCPICLHHAETSLHALRDCPRAKQVWSELIPPSQWLHFFSLPFPGWIDVNLGNPP</sequence>
<proteinExistence type="predicted"/>
<dbReference type="Proteomes" id="UP001060215">
    <property type="component" value="Chromosome 12"/>
</dbReference>
<organism evidence="1 2">
    <name type="scientific">Camellia lanceoleosa</name>
    <dbReference type="NCBI Taxonomy" id="1840588"/>
    <lineage>
        <taxon>Eukaryota</taxon>
        <taxon>Viridiplantae</taxon>
        <taxon>Streptophyta</taxon>
        <taxon>Embryophyta</taxon>
        <taxon>Tracheophyta</taxon>
        <taxon>Spermatophyta</taxon>
        <taxon>Magnoliopsida</taxon>
        <taxon>eudicotyledons</taxon>
        <taxon>Gunneridae</taxon>
        <taxon>Pentapetalae</taxon>
        <taxon>asterids</taxon>
        <taxon>Ericales</taxon>
        <taxon>Theaceae</taxon>
        <taxon>Camellia</taxon>
    </lineage>
</organism>
<gene>
    <name evidence="1" type="ORF">LOK49_LG11G02500</name>
</gene>
<reference evidence="1 2" key="1">
    <citation type="journal article" date="2022" name="Plant J.">
        <title>Chromosome-level genome of Camellia lanceoleosa provides a valuable resource for understanding genome evolution and self-incompatibility.</title>
        <authorList>
            <person name="Gong W."/>
            <person name="Xiao S."/>
            <person name="Wang L."/>
            <person name="Liao Z."/>
            <person name="Chang Y."/>
            <person name="Mo W."/>
            <person name="Hu G."/>
            <person name="Li W."/>
            <person name="Zhao G."/>
            <person name="Zhu H."/>
            <person name="Hu X."/>
            <person name="Ji K."/>
            <person name="Xiang X."/>
            <person name="Song Q."/>
            <person name="Yuan D."/>
            <person name="Jin S."/>
            <person name="Zhang L."/>
        </authorList>
    </citation>
    <scope>NUCLEOTIDE SEQUENCE [LARGE SCALE GENOMIC DNA]</scope>
    <source>
        <strain evidence="1">SQ_2022a</strain>
    </source>
</reference>
<protein>
    <submittedName>
        <fullName evidence="1">Ribonuclease H protein</fullName>
    </submittedName>
</protein>
<accession>A0ACC0G475</accession>
<keyword evidence="2" id="KW-1185">Reference proteome</keyword>
<name>A0ACC0G475_9ERIC</name>
<evidence type="ECO:0000313" key="1">
    <source>
        <dbReference type="EMBL" id="KAI7995329.1"/>
    </source>
</evidence>
<evidence type="ECO:0000313" key="2">
    <source>
        <dbReference type="Proteomes" id="UP001060215"/>
    </source>
</evidence>